<dbReference type="SUPFAM" id="SSF52799">
    <property type="entry name" value="(Phosphotyrosine protein) phosphatases II"/>
    <property type="match status" value="1"/>
</dbReference>
<organism evidence="5 6">
    <name type="scientific">Caenorhabditis nigoni</name>
    <dbReference type="NCBI Taxonomy" id="1611254"/>
    <lineage>
        <taxon>Eukaryota</taxon>
        <taxon>Metazoa</taxon>
        <taxon>Ecdysozoa</taxon>
        <taxon>Nematoda</taxon>
        <taxon>Chromadorea</taxon>
        <taxon>Rhabditida</taxon>
        <taxon>Rhabditina</taxon>
        <taxon>Rhabditomorpha</taxon>
        <taxon>Rhabditoidea</taxon>
        <taxon>Rhabditidae</taxon>
        <taxon>Peloderinae</taxon>
        <taxon>Caenorhabditis</taxon>
    </lineage>
</organism>
<dbReference type="CDD" id="cd00047">
    <property type="entry name" value="PTPc"/>
    <property type="match status" value="1"/>
</dbReference>
<gene>
    <name evidence="5" type="primary">Cnig_chr_I.g2993</name>
    <name evidence="5" type="ORF">B9Z55_002993</name>
</gene>
<comment type="caution">
    <text evidence="5">The sequence shown here is derived from an EMBL/GenBank/DDBJ whole genome shotgun (WGS) entry which is preliminary data.</text>
</comment>
<keyword evidence="6" id="KW-1185">Reference proteome</keyword>
<reference evidence="6" key="1">
    <citation type="submission" date="2017-10" db="EMBL/GenBank/DDBJ databases">
        <title>Rapid genome shrinkage in a self-fertile nematode reveals novel sperm competition proteins.</title>
        <authorList>
            <person name="Yin D."/>
            <person name="Schwarz E.M."/>
            <person name="Thomas C.G."/>
            <person name="Felde R.L."/>
            <person name="Korf I.F."/>
            <person name="Cutter A.D."/>
            <person name="Schartner C.M."/>
            <person name="Ralston E.J."/>
            <person name="Meyer B.J."/>
            <person name="Haag E.S."/>
        </authorList>
    </citation>
    <scope>NUCLEOTIDE SEQUENCE [LARGE SCALE GENOMIC DNA]</scope>
    <source>
        <strain evidence="6">JU1422</strain>
    </source>
</reference>
<dbReference type="SMART" id="SM00194">
    <property type="entry name" value="PTPc"/>
    <property type="match status" value="1"/>
</dbReference>
<dbReference type="PANTHER" id="PTHR32525">
    <property type="entry name" value="PROTEIN-TYROSINE-PHOSPHATASE"/>
    <property type="match status" value="1"/>
</dbReference>
<evidence type="ECO:0000256" key="2">
    <source>
        <dbReference type="SAM" id="Phobius"/>
    </source>
</evidence>
<dbReference type="OrthoDB" id="5842271at2759"/>
<evidence type="ECO:0000256" key="1">
    <source>
        <dbReference type="SAM" id="MobiDB-lite"/>
    </source>
</evidence>
<evidence type="ECO:0000313" key="5">
    <source>
        <dbReference type="EMBL" id="PIC53181.1"/>
    </source>
</evidence>
<dbReference type="InterPro" id="IPR016130">
    <property type="entry name" value="Tyr_Pase_AS"/>
</dbReference>
<dbReference type="InterPro" id="IPR029021">
    <property type="entry name" value="Prot-tyrosine_phosphatase-like"/>
</dbReference>
<keyword evidence="2" id="KW-0812">Transmembrane</keyword>
<dbReference type="InterPro" id="IPR000387">
    <property type="entry name" value="Tyr_Pase_dom"/>
</dbReference>
<feature type="region of interest" description="Disordered" evidence="1">
    <location>
        <begin position="795"/>
        <end position="818"/>
    </location>
</feature>
<dbReference type="Gene3D" id="3.90.190.10">
    <property type="entry name" value="Protein tyrosine phosphatase superfamily"/>
    <property type="match status" value="1"/>
</dbReference>
<sequence>MNIWILLITAVTAQHLYHPQNFFRISRDLNTRLSALSNPASLTSWRFIRNAGNDSLRTTVSSLKKVSRITNGIYLLQALIAGQITPDSLISELLHFGSVNPTEISEIDSSKIQKAVDDLKSFSEESGSNQDVQKVEKVFDGLEKILKEIDGIGDLNGWKDGKETFKTELNTLSTKGGDKKPYDGMENSASNWMAAHSTITENDGSASSQEFVDINRALEKLKTSIKKLEKSEPPFKFNSAKSAMDGISPVIKAAKGAEVFDSVTKSLAMDDSKQTAYEEYIESFTKNVAGFDSHLTNFQTVNALLSSRKSKYSLNQVAHTFGLAAGSSDFSAMILDVNDPWIRKIVKTNSLKAALKHFEETGGLLETVNNALVFDEKAVEDFNQLLQLFQTVQNTYIEIGNNKPDIAKGKECVRPAAADIELKNFPKFNQSLEEIDKKMGDSVEKIKALRLFFQNPEILELCEKVKQLCDEAIQATDIKPSISKFVKDADVEKLNGYMTSIKTASSGITVLWESIKTSAENAMKNFDELNQYQKRLGDHYSVYFKCLDDLELEDVFKTVAGLRKVRELKNDKKFSSALDNGMKVVEKVAGTKTNLDNIKESISGFKGLNASEFNGLEDLQDASVHSKTIGMAVEGISNMEIALEKKNDVVMIEKSNLDVVENNKGKMNDATHLDSLLDLPSKVAQMYVTLETFRGSVLPFSDSEILVNQSAIFTNAKSVSGVHGDFLKMRDSVEELKQIVPAEAAKLDKVRKALETMYSLELDFSGYQKSFDECKGSLKALDTFFMEYAKKNTPVAPPQGQNQQGNNSGGFQGSQGNSAKNEEEKSKLLMFIGITIGAIIFLVLLLHILLFIFARKKLKQIYPCFWRKEKMITDPDQLLFIIVNHLKTGVEAILDTNQLEEAKTSPGEAMYMYFLHLYNGDITVCVVDKKLLKEPQPTDCAYIAELIGNTMVNLSGYGNRFKNNYLHGNVFELLNKKQLLLTQAPQAKKDAQNGTITKFWWMTMQYKAENIAMLTPLNDFDKHDKYFPEKSGESMKIDDLTLKCISFKTDCEKKLEIRVITGNFGNEKPFTVTHFCYPDWVSDTWPPVAPILVILDAVLKSKGASVVHCGDGLARTGSFALSAYMSVMLTETNRVDFREGLMALQSSRTRCIDIPETYAFSSDIFMKYFASKAKLNKSDLKADFEYLRRGFDDLQQGAVEHKNRQKQDPML</sequence>
<dbReference type="STRING" id="1611254.A0A2G5VNC5"/>
<dbReference type="SMART" id="SM00453">
    <property type="entry name" value="WSN"/>
    <property type="match status" value="1"/>
</dbReference>
<dbReference type="InterPro" id="IPR003125">
    <property type="entry name" value="WSN"/>
</dbReference>
<protein>
    <recommendedName>
        <fullName evidence="7">Tyrosine-protein phosphatase domain-containing protein</fullName>
    </recommendedName>
</protein>
<dbReference type="Pfam" id="PF00102">
    <property type="entry name" value="Y_phosphatase"/>
    <property type="match status" value="1"/>
</dbReference>
<accession>A0A2G5VNC5</accession>
<proteinExistence type="predicted"/>
<dbReference type="GO" id="GO:0004725">
    <property type="term" value="F:protein tyrosine phosphatase activity"/>
    <property type="evidence" value="ECO:0007669"/>
    <property type="project" value="InterPro"/>
</dbReference>
<dbReference type="InterPro" id="IPR003595">
    <property type="entry name" value="Tyr_Pase_cat"/>
</dbReference>
<dbReference type="AlphaFoldDB" id="A0A2G5VNC5"/>
<dbReference type="SMART" id="SM00404">
    <property type="entry name" value="PTPc_motif"/>
    <property type="match status" value="1"/>
</dbReference>
<dbReference type="PROSITE" id="PS50055">
    <property type="entry name" value="TYR_PHOSPHATASE_PTP"/>
    <property type="match status" value="1"/>
</dbReference>
<keyword evidence="2" id="KW-0472">Membrane</keyword>
<evidence type="ECO:0008006" key="7">
    <source>
        <dbReference type="Google" id="ProtNLM"/>
    </source>
</evidence>
<feature type="domain" description="Tyrosine-protein phosphatase" evidence="3">
    <location>
        <begin position="942"/>
        <end position="1168"/>
    </location>
</feature>
<dbReference type="Pfam" id="PF02206">
    <property type="entry name" value="WSN"/>
    <property type="match status" value="1"/>
</dbReference>
<keyword evidence="2" id="KW-1133">Transmembrane helix</keyword>
<dbReference type="PROSITE" id="PS00383">
    <property type="entry name" value="TYR_PHOSPHATASE_1"/>
    <property type="match status" value="1"/>
</dbReference>
<dbReference type="InterPro" id="IPR000242">
    <property type="entry name" value="PTP_cat"/>
</dbReference>
<dbReference type="PROSITE" id="PS50056">
    <property type="entry name" value="TYR_PHOSPHATASE_2"/>
    <property type="match status" value="1"/>
</dbReference>
<evidence type="ECO:0000259" key="3">
    <source>
        <dbReference type="PROSITE" id="PS50055"/>
    </source>
</evidence>
<name>A0A2G5VNC5_9PELO</name>
<feature type="domain" description="Tyrosine specific protein phosphatases" evidence="4">
    <location>
        <begin position="1089"/>
        <end position="1159"/>
    </location>
</feature>
<evidence type="ECO:0000259" key="4">
    <source>
        <dbReference type="PROSITE" id="PS50056"/>
    </source>
</evidence>
<dbReference type="Proteomes" id="UP000230233">
    <property type="component" value="Chromosome I"/>
</dbReference>
<dbReference type="EMBL" id="PDUG01000001">
    <property type="protein sequence ID" value="PIC53181.1"/>
    <property type="molecule type" value="Genomic_DNA"/>
</dbReference>
<feature type="transmembrane region" description="Helical" evidence="2">
    <location>
        <begin position="828"/>
        <end position="853"/>
    </location>
</feature>
<dbReference type="PANTHER" id="PTHR32525:SF4">
    <property type="entry name" value="WSN DOMAIN-CONTAINING PROTEIN"/>
    <property type="match status" value="1"/>
</dbReference>
<evidence type="ECO:0000313" key="6">
    <source>
        <dbReference type="Proteomes" id="UP000230233"/>
    </source>
</evidence>